<dbReference type="EMBL" id="BDQF01000701">
    <property type="protein sequence ID" value="GAW84730.1"/>
    <property type="molecule type" value="Genomic_DNA"/>
</dbReference>
<feature type="non-terminal residue" evidence="1">
    <location>
        <position position="1"/>
    </location>
</feature>
<gene>
    <name evidence="1" type="ORF">PGO_004650</name>
</gene>
<keyword evidence="2" id="KW-1185">Reference proteome</keyword>
<evidence type="ECO:0000313" key="2">
    <source>
        <dbReference type="Proteomes" id="UP000195521"/>
    </source>
</evidence>
<organism evidence="1 2">
    <name type="scientific">Plasmodium gonderi</name>
    <dbReference type="NCBI Taxonomy" id="77519"/>
    <lineage>
        <taxon>Eukaryota</taxon>
        <taxon>Sar</taxon>
        <taxon>Alveolata</taxon>
        <taxon>Apicomplexa</taxon>
        <taxon>Aconoidasida</taxon>
        <taxon>Haemosporida</taxon>
        <taxon>Plasmodiidae</taxon>
        <taxon>Plasmodium</taxon>
        <taxon>Plasmodium (Plasmodium)</taxon>
    </lineage>
</organism>
<dbReference type="RefSeq" id="XP_028547319.1">
    <property type="nucleotide sequence ID" value="XM_028691518.1"/>
</dbReference>
<sequence>FDCEGIFSTCRNEYLQSVRDSLSLRANFSIFCINVMKPSKLCGTVNECFQASDYCKDLGVYLNYIDKKAQNKEKSCLYFFYKLKDFVKNFNGKCNTTADCYNIITTKPNVLSGLGAYIRYDAMLSNTCKDYASENNIDNNTFQVINDLEDLHNKFNALIGINSEYNENSCSTYNDCMSIYDKLLKINTASQNPSLKSELSKFKDDLDDYLKKNYPCEYMRYMYILKENFEYLKSIQNKPNKSSCDADRECMIMYNKLLEIEPKSYNQSLGTQLNEFITQYNKYMKTNPACEAPENLLYSSSRLSVGMGHTILGSFFKIQIKKAREILRKNKNDHWKLIHSFNNTNNDSNYYNYGIAYSSQDY</sequence>
<evidence type="ECO:0000313" key="1">
    <source>
        <dbReference type="EMBL" id="GAW84730.1"/>
    </source>
</evidence>
<dbReference type="GeneID" id="39745538"/>
<reference evidence="2" key="1">
    <citation type="submission" date="2017-04" db="EMBL/GenBank/DDBJ databases">
        <title>Plasmodium gonderi genome.</title>
        <authorList>
            <person name="Arisue N."/>
            <person name="Honma H."/>
            <person name="Kawai S."/>
            <person name="Tougan T."/>
            <person name="Tanabe K."/>
            <person name="Horii T."/>
        </authorList>
    </citation>
    <scope>NUCLEOTIDE SEQUENCE [LARGE SCALE GENOMIC DNA]</scope>
    <source>
        <strain evidence="2">ATCC 30045</strain>
    </source>
</reference>
<dbReference type="AlphaFoldDB" id="A0A1Y1JR58"/>
<proteinExistence type="predicted"/>
<dbReference type="Proteomes" id="UP000195521">
    <property type="component" value="Unassembled WGS sequence"/>
</dbReference>
<protein>
    <submittedName>
        <fullName evidence="1">Variable surface protein</fullName>
    </submittedName>
</protein>
<comment type="caution">
    <text evidence="1">The sequence shown here is derived from an EMBL/GenBank/DDBJ whole genome shotgun (WGS) entry which is preliminary data.</text>
</comment>
<name>A0A1Y1JR58_PLAGO</name>
<accession>A0A1Y1JR58</accession>